<organism evidence="1 2">
    <name type="scientific">Vibrio gazogenes DSM 21264 = NBRC 103151</name>
    <dbReference type="NCBI Taxonomy" id="1123492"/>
    <lineage>
        <taxon>Bacteria</taxon>
        <taxon>Pseudomonadati</taxon>
        <taxon>Pseudomonadota</taxon>
        <taxon>Gammaproteobacteria</taxon>
        <taxon>Vibrionales</taxon>
        <taxon>Vibrionaceae</taxon>
        <taxon>Vibrio</taxon>
    </lineage>
</organism>
<dbReference type="EMBL" id="FQUH01000013">
    <property type="protein sequence ID" value="SHF59351.1"/>
    <property type="molecule type" value="Genomic_DNA"/>
</dbReference>
<name>A0A1M5CXE2_VIBGA</name>
<dbReference type="AlphaFoldDB" id="A0A1M5CXE2"/>
<gene>
    <name evidence="1" type="ORF">SAMN02745781_02683</name>
</gene>
<evidence type="ECO:0000313" key="2">
    <source>
        <dbReference type="Proteomes" id="UP000184159"/>
    </source>
</evidence>
<dbReference type="Proteomes" id="UP000184159">
    <property type="component" value="Unassembled WGS sequence"/>
</dbReference>
<proteinExistence type="predicted"/>
<reference evidence="2" key="1">
    <citation type="submission" date="2016-11" db="EMBL/GenBank/DDBJ databases">
        <authorList>
            <person name="Varghese N."/>
            <person name="Submissions S."/>
        </authorList>
    </citation>
    <scope>NUCLEOTIDE SEQUENCE [LARGE SCALE GENOMIC DNA]</scope>
    <source>
        <strain evidence="2">DSM 21264</strain>
    </source>
</reference>
<accession>A0A1M5CXE2</accession>
<evidence type="ECO:0000313" key="1">
    <source>
        <dbReference type="EMBL" id="SHF59351.1"/>
    </source>
</evidence>
<sequence length="635" mass="72567">MNKEWQLPPAYESEMQKSYTIAESLIGDFAEGSFASPDLLITSVTEYFCIQDDAENALKRFTTHLDGSHEDFDASDDPRIQATLVIGIVTAWASSETENWYAAFRALARNSWWVEHLWTEVALVVALKNDAFKEALLNLAEQHFADAEKKLLQEYEVDPSHPITLDEIWYGHTRESRTDDSSWPWVKLLAKLDLNTLFKWMNSTQSLVLINRVLDSPEFYRNYDLWEQFTYRSPTSFQSDGSWDGALLLPSLLRHGSMKLIHIADGHGHPPSVLEPHVESLLASFVDTVAKRSDFEGLFKRWGTWLTRQYLNFPDNNSGQKRSLSSQDILWALADKLPLPCSPTVSEQLNFSWEPWVYQSMLALLHSNQPDRFPAPDVRDFINEWNLTPTEWNSSKGQSIRSHVSEYHATQPNNYACRVLGYSVALSDNFTSHWLNMWNSSVVLREILEFRPIYKISAEWQPSDASGLMRTLVDVGLGILDCTANAQETLNLEILNQSAALFQALWEATTEMLSIDIYGNDFWPIMQQHLVIRRLQWTVEAKNANDDHYSIWLDKAAYPTSREILALVASNPCSFISLLPLLVQNQIPKEYLKDLLNQAEIDLTSLASSAARYESGPKMKFKIHPGYVSLIEELA</sequence>
<keyword evidence="2" id="KW-1185">Reference proteome</keyword>
<protein>
    <submittedName>
        <fullName evidence="1">Uncharacterized protein</fullName>
    </submittedName>
</protein>
<dbReference type="RefSeq" id="WP_072960317.1">
    <property type="nucleotide sequence ID" value="NZ_FQUH01000013.1"/>
</dbReference>